<evidence type="ECO:0000313" key="2">
    <source>
        <dbReference type="EMBL" id="MBN2977412.1"/>
    </source>
</evidence>
<protein>
    <recommendedName>
        <fullName evidence="1">UPF0311 protein JWR99_16235</fullName>
    </recommendedName>
</protein>
<dbReference type="RefSeq" id="WP_078732636.1">
    <property type="nucleotide sequence ID" value="NZ_JAFHKI010000022.1"/>
</dbReference>
<evidence type="ECO:0000256" key="1">
    <source>
        <dbReference type="HAMAP-Rule" id="MF_00775"/>
    </source>
</evidence>
<dbReference type="PANTHER" id="PTHR37315">
    <property type="entry name" value="UPF0311 PROTEIN BLR7842"/>
    <property type="match status" value="1"/>
</dbReference>
<dbReference type="Gene3D" id="2.40.160.20">
    <property type="match status" value="1"/>
</dbReference>
<dbReference type="AlphaFoldDB" id="A0A9X0YCQ6"/>
<comment type="caution">
    <text evidence="2">The sequence shown here is derived from an EMBL/GenBank/DDBJ whole genome shotgun (WGS) entry which is preliminary data.</text>
</comment>
<dbReference type="HAMAP" id="MF_00775">
    <property type="entry name" value="UPF0311"/>
    <property type="match status" value="1"/>
</dbReference>
<comment type="similarity">
    <text evidence="1">Belongs to the UPF0311 family.</text>
</comment>
<evidence type="ECO:0000313" key="3">
    <source>
        <dbReference type="Proteomes" id="UP001154860"/>
    </source>
</evidence>
<dbReference type="PANTHER" id="PTHR37315:SF1">
    <property type="entry name" value="UPF0311 PROTEIN BLR7842"/>
    <property type="match status" value="1"/>
</dbReference>
<dbReference type="Proteomes" id="UP001154860">
    <property type="component" value="Unassembled WGS sequence"/>
</dbReference>
<sequence>MTEPLDLMAVAPNLQRVLTLRVAIGPGVMLGDSVDGVRCNYPIVGGTFEGVGVSGQVLAGGEDLFLLRPDGVGQLDARYSLRTDQGELINLRNRGLLNMTEYGRQLEREGQWPIPETEYRCTCTPVFQVPKGRLDWLSRASFIGLVQYPSADQVVIRCYRFY</sequence>
<dbReference type="EMBL" id="JAFHKJ010000068">
    <property type="protein sequence ID" value="MBN2977412.1"/>
    <property type="molecule type" value="Genomic_DNA"/>
</dbReference>
<organism evidence="2 3">
    <name type="scientific">Pseudomonas lactucae</name>
    <dbReference type="NCBI Taxonomy" id="2813360"/>
    <lineage>
        <taxon>Bacteria</taxon>
        <taxon>Pseudomonadati</taxon>
        <taxon>Pseudomonadota</taxon>
        <taxon>Gammaproteobacteria</taxon>
        <taxon>Pseudomonadales</taxon>
        <taxon>Pseudomonadaceae</taxon>
        <taxon>Pseudomonas</taxon>
    </lineage>
</organism>
<dbReference type="Pfam" id="PF11578">
    <property type="entry name" value="DUF3237"/>
    <property type="match status" value="1"/>
</dbReference>
<keyword evidence="3" id="KW-1185">Reference proteome</keyword>
<proteinExistence type="inferred from homology"/>
<reference evidence="2 3" key="2">
    <citation type="journal article" date="2023" name="Plant Pathol.">
        <title>Dismantling and reorganizing Pseudomonas marginalis sensu#lato.</title>
        <authorList>
            <person name="Sawada H."/>
            <person name="Fujikawa T."/>
            <person name="Satou M."/>
        </authorList>
    </citation>
    <scope>NUCLEOTIDE SEQUENCE [LARGE SCALE GENOMIC DNA]</scope>
    <source>
        <strain evidence="2 3">MAFF 301381</strain>
    </source>
</reference>
<gene>
    <name evidence="2" type="ORF">JWR99_16235</name>
</gene>
<name>A0A9X0YCQ6_9PSED</name>
<dbReference type="InterPro" id="IPR020915">
    <property type="entry name" value="UPF0311"/>
</dbReference>
<accession>A0A9X0YCQ6</accession>
<reference evidence="2 3" key="1">
    <citation type="journal article" date="2021" name="Int. J. Syst. Evol. Microbiol.">
        <title>Pseudomonas lactucae sp. nov., a pathogen causing bacterial rot of lettuce in Japan.</title>
        <authorList>
            <person name="Sawada H."/>
            <person name="Fujikawa T."/>
            <person name="Satou M."/>
        </authorList>
    </citation>
    <scope>NUCLEOTIDE SEQUENCE [LARGE SCALE GENOMIC DNA]</scope>
    <source>
        <strain evidence="2 3">MAFF 301381</strain>
    </source>
</reference>